<keyword evidence="4" id="KW-1185">Reference proteome</keyword>
<protein>
    <submittedName>
        <fullName evidence="3">Oxidoreductase</fullName>
    </submittedName>
</protein>
<dbReference type="GO" id="GO:0006221">
    <property type="term" value="P:pyrimidine nucleotide biosynthetic process"/>
    <property type="evidence" value="ECO:0007669"/>
    <property type="project" value="InterPro"/>
</dbReference>
<evidence type="ECO:0000256" key="1">
    <source>
        <dbReference type="PIRSR" id="PIRSR006816-2"/>
    </source>
</evidence>
<dbReference type="GO" id="GO:0050660">
    <property type="term" value="F:flavin adenine dinucleotide binding"/>
    <property type="evidence" value="ECO:0007669"/>
    <property type="project" value="InterPro"/>
</dbReference>
<feature type="domain" description="FAD-binding FR-type" evidence="2">
    <location>
        <begin position="4"/>
        <end position="100"/>
    </location>
</feature>
<name>A0A9W6Q349_9ACTN</name>
<comment type="caution">
    <text evidence="3">The sequence shown here is derived from an EMBL/GenBank/DDBJ whole genome shotgun (WGS) entry which is preliminary data.</text>
</comment>
<sequence length="271" mass="29336">MARMRPVPYRVVERRRETRDTVTLALEPVAARIAEPSPGQFTMMYAWGVGEVPVSVSGGGAKPRVEQTVRAVGAVTRALCGARPGEMLGLRGPFGVGWGLDEVQGFDLILAAGGIGLAPLRSVVLRALADPRRYGRIVLLVGARTPADLLYPDELERWRRCGVHVEVTVDRAAAGWTGHVGLITSLIDLVDADPARAAAFVCGPEIMMRLTARALVERGVPPHRVRLSLERNMRCGVGWCGHCQLGPLLLCRDGPVVPYERAEPLMAVKEL</sequence>
<keyword evidence="1" id="KW-0479">Metal-binding</keyword>
<dbReference type="CDD" id="cd06221">
    <property type="entry name" value="sulfite_reductase_like"/>
    <property type="match status" value="1"/>
</dbReference>
<dbReference type="Gene3D" id="3.40.50.80">
    <property type="entry name" value="Nucleotide-binding domain of ferredoxin-NADP reductase (FNR) module"/>
    <property type="match status" value="1"/>
</dbReference>
<dbReference type="InterPro" id="IPR012165">
    <property type="entry name" value="Cyt_c3_hydrogenase_gsu"/>
</dbReference>
<dbReference type="GO" id="GO:0051537">
    <property type="term" value="F:2 iron, 2 sulfur cluster binding"/>
    <property type="evidence" value="ECO:0007669"/>
    <property type="project" value="UniProtKB-KW"/>
</dbReference>
<dbReference type="SUPFAM" id="SSF52343">
    <property type="entry name" value="Ferredoxin reductase-like, C-terminal NADP-linked domain"/>
    <property type="match status" value="1"/>
</dbReference>
<evidence type="ECO:0000313" key="4">
    <source>
        <dbReference type="Proteomes" id="UP001165124"/>
    </source>
</evidence>
<dbReference type="InterPro" id="IPR017938">
    <property type="entry name" value="Riboflavin_synthase-like_b-brl"/>
</dbReference>
<evidence type="ECO:0000313" key="3">
    <source>
        <dbReference type="EMBL" id="GLW67553.1"/>
    </source>
</evidence>
<dbReference type="InterPro" id="IPR001433">
    <property type="entry name" value="OxRdtase_FAD/NAD-bd"/>
</dbReference>
<dbReference type="PRINTS" id="PR00406">
    <property type="entry name" value="CYTB5RDTASE"/>
</dbReference>
<keyword evidence="1" id="KW-0411">Iron-sulfur</keyword>
<dbReference type="AlphaFoldDB" id="A0A9W6Q349"/>
<gene>
    <name evidence="3" type="ORF">Arub01_57960</name>
</gene>
<accession>A0A9W6Q349</accession>
<dbReference type="PANTHER" id="PTHR43513">
    <property type="entry name" value="DIHYDROOROTATE DEHYDROGENASE B (NAD(+)), ELECTRON TRANSFER SUBUNIT"/>
    <property type="match status" value="1"/>
</dbReference>
<dbReference type="SUPFAM" id="SSF63380">
    <property type="entry name" value="Riboflavin synthase domain-like"/>
    <property type="match status" value="1"/>
</dbReference>
<dbReference type="PIRSF" id="PIRSF006816">
    <property type="entry name" value="Cyc3_hyd_g"/>
    <property type="match status" value="1"/>
</dbReference>
<dbReference type="InterPro" id="IPR019480">
    <property type="entry name" value="Dihydroorotate_DH_Fe-S-bd"/>
</dbReference>
<feature type="binding site" evidence="1">
    <location>
        <position position="243"/>
    </location>
    <ligand>
        <name>[2Fe-2S] cluster</name>
        <dbReference type="ChEBI" id="CHEBI:190135"/>
    </ligand>
</feature>
<dbReference type="Pfam" id="PF10418">
    <property type="entry name" value="DHODB_Fe-S_bind"/>
    <property type="match status" value="1"/>
</dbReference>
<dbReference type="Pfam" id="PF00175">
    <property type="entry name" value="NAD_binding_1"/>
    <property type="match status" value="1"/>
</dbReference>
<reference evidence="3" key="1">
    <citation type="submission" date="2023-02" db="EMBL/GenBank/DDBJ databases">
        <title>Actinomadura rubrobrunea NBRC 14622.</title>
        <authorList>
            <person name="Ichikawa N."/>
            <person name="Sato H."/>
            <person name="Tonouchi N."/>
        </authorList>
    </citation>
    <scope>NUCLEOTIDE SEQUENCE</scope>
    <source>
        <strain evidence="3">NBRC 14622</strain>
    </source>
</reference>
<dbReference type="PRINTS" id="PR00371">
    <property type="entry name" value="FPNCR"/>
</dbReference>
<dbReference type="InterPro" id="IPR050353">
    <property type="entry name" value="PyrK_electron_transfer"/>
</dbReference>
<dbReference type="GO" id="GO:0046872">
    <property type="term" value="F:metal ion binding"/>
    <property type="evidence" value="ECO:0007669"/>
    <property type="project" value="UniProtKB-KW"/>
</dbReference>
<comment type="cofactor">
    <cofactor evidence="1">
        <name>[2Fe-2S] cluster</name>
        <dbReference type="ChEBI" id="CHEBI:190135"/>
    </cofactor>
    <text evidence="1">Binds 1 [2Fe-2S] cluster per subunit.</text>
</comment>
<proteinExistence type="predicted"/>
<keyword evidence="1" id="KW-0001">2Fe-2S</keyword>
<dbReference type="Proteomes" id="UP001165124">
    <property type="component" value="Unassembled WGS sequence"/>
</dbReference>
<evidence type="ECO:0000259" key="2">
    <source>
        <dbReference type="PROSITE" id="PS51384"/>
    </source>
</evidence>
<dbReference type="Gene3D" id="2.40.30.10">
    <property type="entry name" value="Translation factors"/>
    <property type="match status" value="1"/>
</dbReference>
<dbReference type="PROSITE" id="PS51384">
    <property type="entry name" value="FAD_FR"/>
    <property type="match status" value="1"/>
</dbReference>
<dbReference type="InterPro" id="IPR039261">
    <property type="entry name" value="FNR_nucleotide-bd"/>
</dbReference>
<dbReference type="EMBL" id="BSRZ01000026">
    <property type="protein sequence ID" value="GLW67553.1"/>
    <property type="molecule type" value="Genomic_DNA"/>
</dbReference>
<organism evidence="3 4">
    <name type="scientific">Actinomadura rubrobrunea</name>
    <dbReference type="NCBI Taxonomy" id="115335"/>
    <lineage>
        <taxon>Bacteria</taxon>
        <taxon>Bacillati</taxon>
        <taxon>Actinomycetota</taxon>
        <taxon>Actinomycetes</taxon>
        <taxon>Streptosporangiales</taxon>
        <taxon>Thermomonosporaceae</taxon>
        <taxon>Actinomadura</taxon>
    </lineage>
</organism>
<feature type="binding site" evidence="1">
    <location>
        <position position="240"/>
    </location>
    <ligand>
        <name>[2Fe-2S] cluster</name>
        <dbReference type="ChEBI" id="CHEBI:190135"/>
    </ligand>
</feature>
<keyword evidence="1" id="KW-0408">Iron</keyword>
<dbReference type="InterPro" id="IPR001709">
    <property type="entry name" value="Flavoprot_Pyr_Nucl_cyt_Rdtase"/>
</dbReference>
<feature type="binding site" evidence="1">
    <location>
        <position position="235"/>
    </location>
    <ligand>
        <name>[2Fe-2S] cluster</name>
        <dbReference type="ChEBI" id="CHEBI:190135"/>
    </ligand>
</feature>
<dbReference type="GO" id="GO:0016491">
    <property type="term" value="F:oxidoreductase activity"/>
    <property type="evidence" value="ECO:0007669"/>
    <property type="project" value="InterPro"/>
</dbReference>
<dbReference type="InterPro" id="IPR017927">
    <property type="entry name" value="FAD-bd_FR_type"/>
</dbReference>
<feature type="binding site" evidence="1">
    <location>
        <position position="251"/>
    </location>
    <ligand>
        <name>[2Fe-2S] cluster</name>
        <dbReference type="ChEBI" id="CHEBI:190135"/>
    </ligand>
</feature>